<proteinExistence type="predicted"/>
<dbReference type="EMBL" id="JAVBIK010000001">
    <property type="protein sequence ID" value="MDT7518610.1"/>
    <property type="molecule type" value="Genomic_DNA"/>
</dbReference>
<gene>
    <name evidence="2" type="ORF">RAE19_07805</name>
</gene>
<reference evidence="2 3" key="1">
    <citation type="submission" date="2023-08" db="EMBL/GenBank/DDBJ databases">
        <title>Rhodoferax potami sp. nov. and Rhodoferax mekongensis sp. nov., isolated from the Mekong River in Thailand.</title>
        <authorList>
            <person name="Kitikhun S."/>
            <person name="Charoenyingcharoen P."/>
            <person name="Siriarchawattana P."/>
            <person name="Likhitrattanapisal S."/>
            <person name="Nilsakha T."/>
            <person name="Chanpet A."/>
            <person name="Rattanawaree P."/>
            <person name="Ingsriswang S."/>
        </authorList>
    </citation>
    <scope>NUCLEOTIDE SEQUENCE [LARGE SCALE GENOMIC DNA]</scope>
    <source>
        <strain evidence="2 3">TBRC 17660</strain>
    </source>
</reference>
<dbReference type="Gene3D" id="3.20.20.450">
    <property type="entry name" value="EAL domain"/>
    <property type="match status" value="1"/>
</dbReference>
<dbReference type="PANTHER" id="PTHR33525">
    <property type="match status" value="1"/>
</dbReference>
<dbReference type="Pfam" id="PF08668">
    <property type="entry name" value="HDOD"/>
    <property type="match status" value="1"/>
</dbReference>
<comment type="caution">
    <text evidence="2">The sequence shown here is derived from an EMBL/GenBank/DDBJ whole genome shotgun (WGS) entry which is preliminary data.</text>
</comment>
<dbReference type="SUPFAM" id="SSF141868">
    <property type="entry name" value="EAL domain-like"/>
    <property type="match status" value="1"/>
</dbReference>
<protein>
    <submittedName>
        <fullName evidence="2">HDOD domain-containing protein</fullName>
    </submittedName>
</protein>
<dbReference type="PIRSF" id="PIRSF003180">
    <property type="entry name" value="DiGMPpdiest_YuxH"/>
    <property type="match status" value="1"/>
</dbReference>
<sequence>MNEPPTPLPELLDKMSIARQPIVSPERSVLAYQLFNRSTRANEHSEASDLALALHAVAQSGAPFSTQKHDIFIHSVHKGLTGQQWDFLPPTRTVVEVSPAPRHSADFVRALVPALQALKARGFRLAFKHSVVAPVYKPWQGLADFVKLDVGRIEPAQYKSLVHATRVRTNAVLIAEKIEQQTQFESMLALGVTEFQGYWLSVPETTQSKVLTPAQASAIHLFQLLRSGAELDEVETALKKDAGLGVSLLRIINAASTGLPRKVTSLRQAVMLIGYERLVRWSALVLTNTSAHASIPGTAAVVRGRMMELLALQQSGVETADSAFLVGLLSQLDTLLGRPMPELLSQLALDESVAETLLTGQGAFGDLLALVCACESDEETEFSHAFARLPFTLKQVNIAHMEALVWADSLAA</sequence>
<evidence type="ECO:0000313" key="2">
    <source>
        <dbReference type="EMBL" id="MDT7518610.1"/>
    </source>
</evidence>
<organism evidence="2 3">
    <name type="scientific">Rhodoferax potami</name>
    <dbReference type="NCBI Taxonomy" id="3068338"/>
    <lineage>
        <taxon>Bacteria</taxon>
        <taxon>Pseudomonadati</taxon>
        <taxon>Pseudomonadota</taxon>
        <taxon>Betaproteobacteria</taxon>
        <taxon>Burkholderiales</taxon>
        <taxon>Comamonadaceae</taxon>
        <taxon>Rhodoferax</taxon>
    </lineage>
</organism>
<dbReference type="PANTHER" id="PTHR33525:SF4">
    <property type="entry name" value="CYCLIC DI-GMP PHOSPHODIESTERASE CDGJ"/>
    <property type="match status" value="1"/>
</dbReference>
<feature type="domain" description="HDOD" evidence="1">
    <location>
        <begin position="211"/>
        <end position="396"/>
    </location>
</feature>
<dbReference type="InterPro" id="IPR013976">
    <property type="entry name" value="HDOD"/>
</dbReference>
<dbReference type="InterPro" id="IPR014408">
    <property type="entry name" value="dGMP_Pdiesterase_EAL/HD-GYP"/>
</dbReference>
<dbReference type="InterPro" id="IPR035919">
    <property type="entry name" value="EAL_sf"/>
</dbReference>
<dbReference type="SUPFAM" id="SSF109604">
    <property type="entry name" value="HD-domain/PDEase-like"/>
    <property type="match status" value="1"/>
</dbReference>
<evidence type="ECO:0000259" key="1">
    <source>
        <dbReference type="PROSITE" id="PS51833"/>
    </source>
</evidence>
<dbReference type="RefSeq" id="WP_313874361.1">
    <property type="nucleotide sequence ID" value="NZ_JAVBIK010000001.1"/>
</dbReference>
<dbReference type="Proteomes" id="UP001321700">
    <property type="component" value="Unassembled WGS sequence"/>
</dbReference>
<dbReference type="PROSITE" id="PS51833">
    <property type="entry name" value="HDOD"/>
    <property type="match status" value="1"/>
</dbReference>
<dbReference type="InterPro" id="IPR052340">
    <property type="entry name" value="RNase_Y/CdgJ"/>
</dbReference>
<evidence type="ECO:0000313" key="3">
    <source>
        <dbReference type="Proteomes" id="UP001321700"/>
    </source>
</evidence>
<name>A0ABU3KLG1_9BURK</name>
<keyword evidence="3" id="KW-1185">Reference proteome</keyword>
<dbReference type="Gene3D" id="1.10.3210.10">
    <property type="entry name" value="Hypothetical protein af1432"/>
    <property type="match status" value="1"/>
</dbReference>
<accession>A0ABU3KLG1</accession>